<evidence type="ECO:0000256" key="2">
    <source>
        <dbReference type="ARBA" id="ARBA00010801"/>
    </source>
</evidence>
<proteinExistence type="inferred from homology"/>
<evidence type="ECO:0000313" key="7">
    <source>
        <dbReference type="Proteomes" id="UP000193560"/>
    </source>
</evidence>
<dbReference type="GO" id="GO:0003677">
    <property type="term" value="F:DNA binding"/>
    <property type="evidence" value="ECO:0007669"/>
    <property type="project" value="InterPro"/>
</dbReference>
<dbReference type="AlphaFoldDB" id="A0A1X2HXG8"/>
<evidence type="ECO:0000313" key="6">
    <source>
        <dbReference type="EMBL" id="ORZ04379.1"/>
    </source>
</evidence>
<feature type="compositionally biased region" description="Basic and acidic residues" evidence="4">
    <location>
        <begin position="13"/>
        <end position="28"/>
    </location>
</feature>
<comment type="similarity">
    <text evidence="2">Belongs to the GCF family.</text>
</comment>
<dbReference type="Proteomes" id="UP000193560">
    <property type="component" value="Unassembled WGS sequence"/>
</dbReference>
<keyword evidence="7" id="KW-1185">Reference proteome</keyword>
<dbReference type="PANTHER" id="PTHR12214:SF0">
    <property type="entry name" value="LD29489P"/>
    <property type="match status" value="1"/>
</dbReference>
<evidence type="ECO:0000256" key="4">
    <source>
        <dbReference type="SAM" id="MobiDB-lite"/>
    </source>
</evidence>
<dbReference type="InterPro" id="IPR012890">
    <property type="entry name" value="GCFC2-like"/>
</dbReference>
<comment type="caution">
    <text evidence="6">The sequence shown here is derived from an EMBL/GenBank/DDBJ whole genome shotgun (WGS) entry which is preliminary data.</text>
</comment>
<dbReference type="Pfam" id="PF07842">
    <property type="entry name" value="GCFC"/>
    <property type="match status" value="1"/>
</dbReference>
<feature type="region of interest" description="Disordered" evidence="4">
    <location>
        <begin position="426"/>
        <end position="463"/>
    </location>
</feature>
<dbReference type="EMBL" id="MCGE01000051">
    <property type="protein sequence ID" value="ORZ04379.1"/>
    <property type="molecule type" value="Genomic_DNA"/>
</dbReference>
<dbReference type="STRING" id="90262.A0A1X2HXG8"/>
<dbReference type="PANTHER" id="PTHR12214">
    <property type="entry name" value="GC-RICH SEQUENCE DNA-BINDING FACTOR"/>
    <property type="match status" value="1"/>
</dbReference>
<organism evidence="6 7">
    <name type="scientific">Absidia repens</name>
    <dbReference type="NCBI Taxonomy" id="90262"/>
    <lineage>
        <taxon>Eukaryota</taxon>
        <taxon>Fungi</taxon>
        <taxon>Fungi incertae sedis</taxon>
        <taxon>Mucoromycota</taxon>
        <taxon>Mucoromycotina</taxon>
        <taxon>Mucoromycetes</taxon>
        <taxon>Mucorales</taxon>
        <taxon>Cunninghamellaceae</taxon>
        <taxon>Absidia</taxon>
    </lineage>
</organism>
<dbReference type="GO" id="GO:0071008">
    <property type="term" value="C:U2-type post-mRNA release spliceosomal complex"/>
    <property type="evidence" value="ECO:0007669"/>
    <property type="project" value="InterPro"/>
</dbReference>
<evidence type="ECO:0000256" key="1">
    <source>
        <dbReference type="ARBA" id="ARBA00004123"/>
    </source>
</evidence>
<dbReference type="InterPro" id="IPR022783">
    <property type="entry name" value="GCFC_dom"/>
</dbReference>
<name>A0A1X2HXG8_9FUNG</name>
<feature type="compositionally biased region" description="Basic and acidic residues" evidence="4">
    <location>
        <begin position="431"/>
        <end position="454"/>
    </location>
</feature>
<evidence type="ECO:0000256" key="3">
    <source>
        <dbReference type="ARBA" id="ARBA00023242"/>
    </source>
</evidence>
<keyword evidence="3" id="KW-0539">Nucleus</keyword>
<feature type="compositionally biased region" description="Basic residues" evidence="4">
    <location>
        <begin position="1"/>
        <end position="12"/>
    </location>
</feature>
<dbReference type="GO" id="GO:0000390">
    <property type="term" value="P:spliceosomal complex disassembly"/>
    <property type="evidence" value="ECO:0007669"/>
    <property type="project" value="InterPro"/>
</dbReference>
<protein>
    <submittedName>
        <fullName evidence="6">Nineteen complex-related protein 2-domain-containing protein</fullName>
    </submittedName>
</protein>
<feature type="domain" description="GCF C-terminal" evidence="5">
    <location>
        <begin position="513"/>
        <end position="657"/>
    </location>
</feature>
<gene>
    <name evidence="6" type="ORF">BCR42DRAFT_485144</name>
</gene>
<sequence>MFKKANRTKNIRRKIETSDDESKPDEPVVAKTVLKSKSDKKKTKKGLGLSFDQQDEEDSGEVFQVKKSKASRKMASERKLHVPDVPGLASDAQDAASPSTYSDDYLASLRANTPTLPTNLKNATNSVDDDDSALVAEKFPKTMNARLGSGVGIPDSNAIHAAKKKRELMRQGVVVVDNEEGFIGLDESNTGSRLVREEDDAADDGEAEFEKYGGERITLDKDQAKKLEQEQRKDARDMIYEAQDYENGSDSDELDEIDRWERDLIKHGGVRVKYDEPVVDPYATPRGYQPAIVPEPSALPTLDDVLQRLDLISTDITYSIRQYESQLSDTQKGMMDLKVTADDLDREIQHGSQRFDYFQSLSNTVNDLGEFLDVKIPILEQFEKEAHDIIVAKRDIVEERRWLDDVDLLSSFAAIPGHILESEDKDMDVDEFGRTPESKFSDTSRQRRQAERQGRLQTYQTSTENEQKELAYWSDDELQGGWQEKKDRTLDNIQINKMDELFDDVGDEYKSLGAVKSFFEAWKTEFYEDYKNAFGSLSLPAAFEFYVRCELVAWDPFSDPIEFDSMNWHSTLSSYGIVDGLEGHEDADVELLNKVVEKVVLKKIKNLLDTMNPVSSKETRYAVQAVEQISYYVEKHERSFQDLITELERTIEKPLQRYARLVESATLLDNQQHDSKQVFVWRQQKYLKNLVSWRRYIPKEMLLSLGQMIVHRNIMPLLKPDLTPGDIDLENETLALYALLE</sequence>
<dbReference type="Pfam" id="PF15458">
    <property type="entry name" value="NTR2"/>
    <property type="match status" value="1"/>
</dbReference>
<accession>A0A1X2HXG8</accession>
<feature type="region of interest" description="Disordered" evidence="4">
    <location>
        <begin position="1"/>
        <end position="100"/>
    </location>
</feature>
<comment type="subcellular location">
    <subcellularLocation>
        <location evidence="1">Nucleus</location>
    </subcellularLocation>
</comment>
<dbReference type="OrthoDB" id="429427at2759"/>
<dbReference type="InterPro" id="IPR028211">
    <property type="entry name" value="Ntr2"/>
</dbReference>
<reference evidence="6 7" key="1">
    <citation type="submission" date="2016-07" db="EMBL/GenBank/DDBJ databases">
        <title>Pervasive Adenine N6-methylation of Active Genes in Fungi.</title>
        <authorList>
            <consortium name="DOE Joint Genome Institute"/>
            <person name="Mondo S.J."/>
            <person name="Dannebaum R.O."/>
            <person name="Kuo R.C."/>
            <person name="Labutti K."/>
            <person name="Haridas S."/>
            <person name="Kuo A."/>
            <person name="Salamov A."/>
            <person name="Ahrendt S.R."/>
            <person name="Lipzen A."/>
            <person name="Sullivan W."/>
            <person name="Andreopoulos W.B."/>
            <person name="Clum A."/>
            <person name="Lindquist E."/>
            <person name="Daum C."/>
            <person name="Ramamoorthy G.K."/>
            <person name="Gryganskyi A."/>
            <person name="Culley D."/>
            <person name="Magnuson J.K."/>
            <person name="James T.Y."/>
            <person name="O'Malley M.A."/>
            <person name="Stajich J.E."/>
            <person name="Spatafora J.W."/>
            <person name="Visel A."/>
            <person name="Grigoriev I.V."/>
        </authorList>
    </citation>
    <scope>NUCLEOTIDE SEQUENCE [LARGE SCALE GENOMIC DNA]</scope>
    <source>
        <strain evidence="6 7">NRRL 1336</strain>
    </source>
</reference>
<evidence type="ECO:0000259" key="5">
    <source>
        <dbReference type="Pfam" id="PF07842"/>
    </source>
</evidence>